<dbReference type="PaxDb" id="121845-A0A1S3DI88"/>
<feature type="transmembrane region" description="Helical" evidence="1">
    <location>
        <begin position="79"/>
        <end position="96"/>
    </location>
</feature>
<evidence type="ECO:0000256" key="1">
    <source>
        <dbReference type="SAM" id="Phobius"/>
    </source>
</evidence>
<protein>
    <submittedName>
        <fullName evidence="3">Uncharacterized protein LOC103518989</fullName>
    </submittedName>
</protein>
<gene>
    <name evidence="3" type="primary">LOC103518989</name>
</gene>
<accession>A0A1S3DI88</accession>
<keyword evidence="1" id="KW-1133">Transmembrane helix</keyword>
<keyword evidence="1" id="KW-0472">Membrane</keyword>
<proteinExistence type="predicted"/>
<dbReference type="GeneID" id="103518989"/>
<feature type="transmembrane region" description="Helical" evidence="1">
    <location>
        <begin position="51"/>
        <end position="73"/>
    </location>
</feature>
<dbReference type="InterPro" id="IPR012464">
    <property type="entry name" value="DUF1676"/>
</dbReference>
<name>A0A1S3DI88_DIACI</name>
<organism evidence="2 3">
    <name type="scientific">Diaphorina citri</name>
    <name type="common">Asian citrus psyllid</name>
    <dbReference type="NCBI Taxonomy" id="121845"/>
    <lineage>
        <taxon>Eukaryota</taxon>
        <taxon>Metazoa</taxon>
        <taxon>Ecdysozoa</taxon>
        <taxon>Arthropoda</taxon>
        <taxon>Hexapoda</taxon>
        <taxon>Insecta</taxon>
        <taxon>Pterygota</taxon>
        <taxon>Neoptera</taxon>
        <taxon>Paraneoptera</taxon>
        <taxon>Hemiptera</taxon>
        <taxon>Sternorrhyncha</taxon>
        <taxon>Psylloidea</taxon>
        <taxon>Psyllidae</taxon>
        <taxon>Diaphorininae</taxon>
        <taxon>Diaphorina</taxon>
    </lineage>
</organism>
<dbReference type="Pfam" id="PF07898">
    <property type="entry name" value="DUF1676"/>
    <property type="match status" value="1"/>
</dbReference>
<dbReference type="AlphaFoldDB" id="A0A1S3DI88"/>
<dbReference type="KEGG" id="dci:103518989"/>
<sequence>MHSDVERLRYERKREKGLVKIGVTVGVGSHGFEWTKDRTGRGKKKKLIKALIPFIIGLKMKLGLFAVLAYFVIALIAKKAILASLISLAISGFIAIKKLSQHHQPHHEVVEHHAHAGWSAPSSYSSGGWDSYGGGGHDAHGAYSNQVAHSVAYNGQKPVRR</sequence>
<dbReference type="RefSeq" id="XP_008482290.1">
    <property type="nucleotide sequence ID" value="XM_008484068.2"/>
</dbReference>
<dbReference type="PANTHER" id="PTHR21879:SF18">
    <property type="entry name" value="LD17368P"/>
    <property type="match status" value="1"/>
</dbReference>
<dbReference type="GO" id="GO:0016020">
    <property type="term" value="C:membrane"/>
    <property type="evidence" value="ECO:0007669"/>
    <property type="project" value="TreeGrafter"/>
</dbReference>
<evidence type="ECO:0000313" key="2">
    <source>
        <dbReference type="Proteomes" id="UP000079169"/>
    </source>
</evidence>
<evidence type="ECO:0000313" key="3">
    <source>
        <dbReference type="RefSeq" id="XP_008482290.1"/>
    </source>
</evidence>
<reference evidence="3" key="1">
    <citation type="submission" date="2025-08" db="UniProtKB">
        <authorList>
            <consortium name="RefSeq"/>
        </authorList>
    </citation>
    <scope>IDENTIFICATION</scope>
</reference>
<dbReference type="PANTHER" id="PTHR21879">
    <property type="entry name" value="FI03362P-RELATED-RELATED"/>
    <property type="match status" value="1"/>
</dbReference>
<keyword evidence="1" id="KW-0812">Transmembrane</keyword>
<dbReference type="STRING" id="121845.A0A1S3DI88"/>
<keyword evidence="2" id="KW-1185">Reference proteome</keyword>
<dbReference type="OMA" id="VEHHAHA"/>
<dbReference type="Proteomes" id="UP000079169">
    <property type="component" value="Unplaced"/>
</dbReference>